<name>A0A2P2PCZ8_RHIMU</name>
<dbReference type="EMBL" id="GGEC01072099">
    <property type="protein sequence ID" value="MBX52583.1"/>
    <property type="molecule type" value="Transcribed_RNA"/>
</dbReference>
<protein>
    <submittedName>
        <fullName evidence="1">Uncharacterized protein</fullName>
    </submittedName>
</protein>
<evidence type="ECO:0000313" key="1">
    <source>
        <dbReference type="EMBL" id="MBX52583.1"/>
    </source>
</evidence>
<sequence>MRYVQSKKNPRTLNPHSGM</sequence>
<organism evidence="1">
    <name type="scientific">Rhizophora mucronata</name>
    <name type="common">Asiatic mangrove</name>
    <dbReference type="NCBI Taxonomy" id="61149"/>
    <lineage>
        <taxon>Eukaryota</taxon>
        <taxon>Viridiplantae</taxon>
        <taxon>Streptophyta</taxon>
        <taxon>Embryophyta</taxon>
        <taxon>Tracheophyta</taxon>
        <taxon>Spermatophyta</taxon>
        <taxon>Magnoliopsida</taxon>
        <taxon>eudicotyledons</taxon>
        <taxon>Gunneridae</taxon>
        <taxon>Pentapetalae</taxon>
        <taxon>rosids</taxon>
        <taxon>fabids</taxon>
        <taxon>Malpighiales</taxon>
        <taxon>Rhizophoraceae</taxon>
        <taxon>Rhizophora</taxon>
    </lineage>
</organism>
<proteinExistence type="predicted"/>
<dbReference type="AlphaFoldDB" id="A0A2P2PCZ8"/>
<reference evidence="1" key="1">
    <citation type="submission" date="2018-02" db="EMBL/GenBank/DDBJ databases">
        <title>Rhizophora mucronata_Transcriptome.</title>
        <authorList>
            <person name="Meera S.P."/>
            <person name="Sreeshan A."/>
            <person name="Augustine A."/>
        </authorList>
    </citation>
    <scope>NUCLEOTIDE SEQUENCE</scope>
    <source>
        <tissue evidence="1">Leaf</tissue>
    </source>
</reference>
<accession>A0A2P2PCZ8</accession>